<name>A0ABP7B484_9PSEU</name>
<sequence>MVARRGLGVVTAATLLAIDLVYVPKNRIPETYLLDAAMEAAWLLVWSRASGSAGLETPAPDDGHR</sequence>
<comment type="caution">
    <text evidence="1">The sequence shown here is derived from an EMBL/GenBank/DDBJ whole genome shotgun (WGS) entry which is preliminary data.</text>
</comment>
<dbReference type="RefSeq" id="WP_146771873.1">
    <property type="nucleotide sequence ID" value="NZ_BAABBE010000010.1"/>
</dbReference>
<protein>
    <submittedName>
        <fullName evidence="1">Uncharacterized protein</fullName>
    </submittedName>
</protein>
<gene>
    <name evidence="1" type="ORF">GCM10022267_37900</name>
</gene>
<keyword evidence="2" id="KW-1185">Reference proteome</keyword>
<accession>A0ABP7B484</accession>
<dbReference type="EMBL" id="BAABBE010000010">
    <property type="protein sequence ID" value="GAA3647700.1"/>
    <property type="molecule type" value="Genomic_DNA"/>
</dbReference>
<evidence type="ECO:0000313" key="2">
    <source>
        <dbReference type="Proteomes" id="UP001500711"/>
    </source>
</evidence>
<organism evidence="1 2">
    <name type="scientific">Lentzea roselyniae</name>
    <dbReference type="NCBI Taxonomy" id="531940"/>
    <lineage>
        <taxon>Bacteria</taxon>
        <taxon>Bacillati</taxon>
        <taxon>Actinomycetota</taxon>
        <taxon>Actinomycetes</taxon>
        <taxon>Pseudonocardiales</taxon>
        <taxon>Pseudonocardiaceae</taxon>
        <taxon>Lentzea</taxon>
    </lineage>
</organism>
<reference evidence="2" key="1">
    <citation type="journal article" date="2019" name="Int. J. Syst. Evol. Microbiol.">
        <title>The Global Catalogue of Microorganisms (GCM) 10K type strain sequencing project: providing services to taxonomists for standard genome sequencing and annotation.</title>
        <authorList>
            <consortium name="The Broad Institute Genomics Platform"/>
            <consortium name="The Broad Institute Genome Sequencing Center for Infectious Disease"/>
            <person name="Wu L."/>
            <person name="Ma J."/>
        </authorList>
    </citation>
    <scope>NUCLEOTIDE SEQUENCE [LARGE SCALE GENOMIC DNA]</scope>
    <source>
        <strain evidence="2">JCM 17494</strain>
    </source>
</reference>
<dbReference type="Proteomes" id="UP001500711">
    <property type="component" value="Unassembled WGS sequence"/>
</dbReference>
<evidence type="ECO:0000313" key="1">
    <source>
        <dbReference type="EMBL" id="GAA3647700.1"/>
    </source>
</evidence>
<proteinExistence type="predicted"/>